<name>A0A8T0HRN9_CERPU</name>
<feature type="compositionally biased region" description="Polar residues" evidence="1">
    <location>
        <begin position="51"/>
        <end position="61"/>
    </location>
</feature>
<dbReference type="Proteomes" id="UP000822688">
    <property type="component" value="Chromosome V"/>
</dbReference>
<organism evidence="2 3">
    <name type="scientific">Ceratodon purpureus</name>
    <name type="common">Fire moss</name>
    <name type="synonym">Dicranum purpureum</name>
    <dbReference type="NCBI Taxonomy" id="3225"/>
    <lineage>
        <taxon>Eukaryota</taxon>
        <taxon>Viridiplantae</taxon>
        <taxon>Streptophyta</taxon>
        <taxon>Embryophyta</taxon>
        <taxon>Bryophyta</taxon>
        <taxon>Bryophytina</taxon>
        <taxon>Bryopsida</taxon>
        <taxon>Dicranidae</taxon>
        <taxon>Pseudoditrichales</taxon>
        <taxon>Ditrichaceae</taxon>
        <taxon>Ceratodon</taxon>
    </lineage>
</organism>
<feature type="region of interest" description="Disordered" evidence="1">
    <location>
        <begin position="1"/>
        <end position="61"/>
    </location>
</feature>
<evidence type="ECO:0000313" key="3">
    <source>
        <dbReference type="Proteomes" id="UP000822688"/>
    </source>
</evidence>
<gene>
    <name evidence="2" type="ORF">KC19_VG158100</name>
</gene>
<evidence type="ECO:0000313" key="2">
    <source>
        <dbReference type="EMBL" id="KAG0573208.1"/>
    </source>
</evidence>
<feature type="compositionally biased region" description="Gly residues" evidence="1">
    <location>
        <begin position="36"/>
        <end position="45"/>
    </location>
</feature>
<evidence type="ECO:0000256" key="1">
    <source>
        <dbReference type="SAM" id="MobiDB-lite"/>
    </source>
</evidence>
<comment type="caution">
    <text evidence="2">The sequence shown here is derived from an EMBL/GenBank/DDBJ whole genome shotgun (WGS) entry which is preliminary data.</text>
</comment>
<protein>
    <submittedName>
        <fullName evidence="2">Uncharacterized protein</fullName>
    </submittedName>
</protein>
<sequence length="110" mass="11910">MYGRPGCRHSELAIAGASDSSLEEALRVSTETKNPGEGGSAGGGGLERRTSPTSMSPLRCNHQPSVTPEGIEYCHAFEPYIEIHLQETKRTSSEEFWPSGRIIVTDSDTD</sequence>
<dbReference type="AlphaFoldDB" id="A0A8T0HRN9"/>
<accession>A0A8T0HRN9</accession>
<proteinExistence type="predicted"/>
<dbReference type="EMBL" id="CM026426">
    <property type="protein sequence ID" value="KAG0573208.1"/>
    <property type="molecule type" value="Genomic_DNA"/>
</dbReference>
<reference evidence="2" key="1">
    <citation type="submission" date="2020-06" db="EMBL/GenBank/DDBJ databases">
        <title>WGS assembly of Ceratodon purpureus strain R40.</title>
        <authorList>
            <person name="Carey S.B."/>
            <person name="Jenkins J."/>
            <person name="Shu S."/>
            <person name="Lovell J.T."/>
            <person name="Sreedasyam A."/>
            <person name="Maumus F."/>
            <person name="Tiley G.P."/>
            <person name="Fernandez-Pozo N."/>
            <person name="Barry K."/>
            <person name="Chen C."/>
            <person name="Wang M."/>
            <person name="Lipzen A."/>
            <person name="Daum C."/>
            <person name="Saski C.A."/>
            <person name="Payton A.C."/>
            <person name="Mcbreen J.C."/>
            <person name="Conrad R.E."/>
            <person name="Kollar L.M."/>
            <person name="Olsson S."/>
            <person name="Huttunen S."/>
            <person name="Landis J.B."/>
            <person name="Wickett N.J."/>
            <person name="Johnson M.G."/>
            <person name="Rensing S.A."/>
            <person name="Grimwood J."/>
            <person name="Schmutz J."/>
            <person name="Mcdaniel S.F."/>
        </authorList>
    </citation>
    <scope>NUCLEOTIDE SEQUENCE</scope>
    <source>
        <strain evidence="2">R40</strain>
    </source>
</reference>
<keyword evidence="3" id="KW-1185">Reference proteome</keyword>